<name>I2H349_HENB6</name>
<dbReference type="Proteomes" id="UP000002866">
    <property type="component" value="Chromosome 4"/>
</dbReference>
<dbReference type="GO" id="GO:0090297">
    <property type="term" value="P:positive regulation of mitochondrial DNA replication"/>
    <property type="evidence" value="ECO:0007669"/>
    <property type="project" value="EnsemblFungi"/>
</dbReference>
<keyword evidence="4" id="KW-1185">Reference proteome</keyword>
<dbReference type="AlphaFoldDB" id="I2H349"/>
<organism evidence="3 4">
    <name type="scientific">Henningerozyma blattae (strain ATCC 34711 / CBS 6284 / DSM 70876 / NBRC 10599 / NRRL Y-10934 / UCD 77-7)</name>
    <name type="common">Yeast</name>
    <name type="synonym">Tetrapisispora blattae</name>
    <dbReference type="NCBI Taxonomy" id="1071380"/>
    <lineage>
        <taxon>Eukaryota</taxon>
        <taxon>Fungi</taxon>
        <taxon>Dikarya</taxon>
        <taxon>Ascomycota</taxon>
        <taxon>Saccharomycotina</taxon>
        <taxon>Saccharomycetes</taxon>
        <taxon>Saccharomycetales</taxon>
        <taxon>Saccharomycetaceae</taxon>
        <taxon>Henningerozyma</taxon>
    </lineage>
</organism>
<dbReference type="KEGG" id="tbl:TBLA_0D03010"/>
<gene>
    <name evidence="3" type="primary">TBLA0D03010</name>
    <name evidence="3" type="ORF">TBLA_0D03010</name>
</gene>
<dbReference type="SUPFAM" id="SSF50249">
    <property type="entry name" value="Nucleic acid-binding proteins"/>
    <property type="match status" value="1"/>
</dbReference>
<dbReference type="HOGENOM" id="CLU_126647_1_1_1"/>
<keyword evidence="1 2" id="KW-0238">DNA-binding</keyword>
<protein>
    <recommendedName>
        <fullName evidence="5">Single-stranded DNA-binding protein RIM1, mitochondrial</fullName>
    </recommendedName>
</protein>
<dbReference type="CDD" id="cd04496">
    <property type="entry name" value="SSB_OBF"/>
    <property type="match status" value="1"/>
</dbReference>
<dbReference type="InterPro" id="IPR000424">
    <property type="entry name" value="Primosome_PriB/ssb"/>
</dbReference>
<dbReference type="Pfam" id="PF00436">
    <property type="entry name" value="SSB"/>
    <property type="match status" value="1"/>
</dbReference>
<dbReference type="EMBL" id="HE806319">
    <property type="protein sequence ID" value="CCH60801.1"/>
    <property type="molecule type" value="Genomic_DNA"/>
</dbReference>
<dbReference type="PROSITE" id="PS50935">
    <property type="entry name" value="SSB"/>
    <property type="match status" value="1"/>
</dbReference>
<dbReference type="FunCoup" id="I2H349">
    <property type="interactions" value="238"/>
</dbReference>
<evidence type="ECO:0000313" key="3">
    <source>
        <dbReference type="EMBL" id="CCH60801.1"/>
    </source>
</evidence>
<dbReference type="InterPro" id="IPR012340">
    <property type="entry name" value="NA-bd_OB-fold"/>
</dbReference>
<sequence length="139" mass="15559">MLSRFTRGSTRQLHASARALDFAKMSIVGRIGTDFSEHTTGNDKRYIKYSIAAQPRRDGQTNWFNVTVFNEPQINFLTQYVRKGALVYIEADASNYTFEREDGSRGISLSLVQREVNMLRNGKVVDAEAAADDATSEAS</sequence>
<dbReference type="GO" id="GO:0003697">
    <property type="term" value="F:single-stranded DNA binding"/>
    <property type="evidence" value="ECO:0007669"/>
    <property type="project" value="EnsemblFungi"/>
</dbReference>
<evidence type="ECO:0000313" key="4">
    <source>
        <dbReference type="Proteomes" id="UP000002866"/>
    </source>
</evidence>
<dbReference type="eggNOG" id="ENOG502S0M8">
    <property type="taxonomic scope" value="Eukaryota"/>
</dbReference>
<dbReference type="GO" id="GO:0042645">
    <property type="term" value="C:mitochondrial nucleoid"/>
    <property type="evidence" value="ECO:0007669"/>
    <property type="project" value="EnsemblFungi"/>
</dbReference>
<evidence type="ECO:0000256" key="1">
    <source>
        <dbReference type="ARBA" id="ARBA00023125"/>
    </source>
</evidence>
<reference evidence="3 4" key="1">
    <citation type="journal article" date="2011" name="Proc. Natl. Acad. Sci. U.S.A.">
        <title>Evolutionary erosion of yeast sex chromosomes by mating-type switching accidents.</title>
        <authorList>
            <person name="Gordon J.L."/>
            <person name="Armisen D."/>
            <person name="Proux-Wera E."/>
            <person name="Oheigeartaigh S.S."/>
            <person name="Byrne K.P."/>
            <person name="Wolfe K.H."/>
        </authorList>
    </citation>
    <scope>NUCLEOTIDE SEQUENCE [LARGE SCALE GENOMIC DNA]</scope>
    <source>
        <strain evidence="4">ATCC 34711 / CBS 6284 / DSM 70876 / NBRC 10599 / NRRL Y-10934 / UCD 77-7</strain>
    </source>
</reference>
<evidence type="ECO:0000256" key="2">
    <source>
        <dbReference type="PROSITE-ProRule" id="PRU00252"/>
    </source>
</evidence>
<dbReference type="RefSeq" id="XP_004180320.1">
    <property type="nucleotide sequence ID" value="XM_004180272.1"/>
</dbReference>
<dbReference type="GeneID" id="14495837"/>
<evidence type="ECO:0008006" key="5">
    <source>
        <dbReference type="Google" id="ProtNLM"/>
    </source>
</evidence>
<dbReference type="STRING" id="1071380.I2H349"/>
<proteinExistence type="predicted"/>
<dbReference type="OrthoDB" id="1078367at2759"/>
<accession>I2H349</accession>
<dbReference type="Gene3D" id="2.40.50.140">
    <property type="entry name" value="Nucleic acid-binding proteins"/>
    <property type="match status" value="1"/>
</dbReference>
<dbReference type="OMA" id="TQYVRKG"/>
<dbReference type="InParanoid" id="I2H349"/>